<dbReference type="Pfam" id="PF09424">
    <property type="entry name" value="YqeY"/>
    <property type="match status" value="1"/>
</dbReference>
<keyword evidence="1" id="KW-0808">Transferase</keyword>
<dbReference type="AlphaFoldDB" id="A0A2N0VEY2"/>
<dbReference type="EMBL" id="PISP01000006">
    <property type="protein sequence ID" value="PKD42698.1"/>
    <property type="molecule type" value="Genomic_DNA"/>
</dbReference>
<accession>A0A2N0VEY2</accession>
<sequence length="152" mass="17033">MSIKEKILNDLKAAMKAKEADRLRVLRSLKAKILEKEISERKGGEAEITDEQAVEVLMKAAKQRKESIDQFEKGGRTDLVEKEEEELKIIESYLPEMMDDDAIREAVKQQIDQMGASSMADMGQVMGVMMSKLKGKADGSAVSRIVKEELSK</sequence>
<dbReference type="Gene3D" id="1.10.1510.10">
    <property type="entry name" value="Uncharacterised protein YqeY/AIM41 PF09424, N-terminal domain"/>
    <property type="match status" value="1"/>
</dbReference>
<dbReference type="InterPro" id="IPR042184">
    <property type="entry name" value="YqeY/Aim41_N"/>
</dbReference>
<gene>
    <name evidence="1" type="ORF">CWD77_14965</name>
</gene>
<dbReference type="InterPro" id="IPR019004">
    <property type="entry name" value="YqeY/Aim41"/>
</dbReference>
<dbReference type="PANTHER" id="PTHR28055">
    <property type="entry name" value="ALTERED INHERITANCE OF MITOCHONDRIA PROTEIN 41, MITOCHONDRIAL"/>
    <property type="match status" value="1"/>
</dbReference>
<name>A0A2N0VEY2_9BACT</name>
<dbReference type="GO" id="GO:0016884">
    <property type="term" value="F:carbon-nitrogen ligase activity, with glutamine as amido-N-donor"/>
    <property type="evidence" value="ECO:0007669"/>
    <property type="project" value="InterPro"/>
</dbReference>
<keyword evidence="2" id="KW-1185">Reference proteome</keyword>
<evidence type="ECO:0000313" key="1">
    <source>
        <dbReference type="EMBL" id="PKD42698.1"/>
    </source>
</evidence>
<dbReference type="GO" id="GO:0016740">
    <property type="term" value="F:transferase activity"/>
    <property type="evidence" value="ECO:0007669"/>
    <property type="project" value="UniProtKB-KW"/>
</dbReference>
<comment type="caution">
    <text evidence="1">The sequence shown here is derived from an EMBL/GenBank/DDBJ whole genome shotgun (WGS) entry which is preliminary data.</text>
</comment>
<evidence type="ECO:0000313" key="2">
    <source>
        <dbReference type="Proteomes" id="UP000233398"/>
    </source>
</evidence>
<reference evidence="1 2" key="1">
    <citation type="submission" date="2017-11" db="EMBL/GenBank/DDBJ databases">
        <title>Rhodohalobacter 15182 sp. nov., isolated from a salt lake.</title>
        <authorList>
            <person name="Han S."/>
        </authorList>
    </citation>
    <scope>NUCLEOTIDE SEQUENCE [LARGE SCALE GENOMIC DNA]</scope>
    <source>
        <strain evidence="1 2">15182</strain>
    </source>
</reference>
<proteinExistence type="predicted"/>
<dbReference type="Proteomes" id="UP000233398">
    <property type="component" value="Unassembled WGS sequence"/>
</dbReference>
<protein>
    <submittedName>
        <fullName evidence="1">Glutamyl-tRNA amidotransferase</fullName>
    </submittedName>
</protein>
<dbReference type="Gene3D" id="1.10.10.410">
    <property type="match status" value="1"/>
</dbReference>
<dbReference type="SUPFAM" id="SSF89095">
    <property type="entry name" value="GatB/YqeY motif"/>
    <property type="match status" value="1"/>
</dbReference>
<organism evidence="1 2">
    <name type="scientific">Rhodohalobacter barkolensis</name>
    <dbReference type="NCBI Taxonomy" id="2053187"/>
    <lineage>
        <taxon>Bacteria</taxon>
        <taxon>Pseudomonadati</taxon>
        <taxon>Balneolota</taxon>
        <taxon>Balneolia</taxon>
        <taxon>Balneolales</taxon>
        <taxon>Balneolaceae</taxon>
        <taxon>Rhodohalobacter</taxon>
    </lineage>
</organism>
<dbReference type="InterPro" id="IPR003789">
    <property type="entry name" value="Asn/Gln_tRNA_amidoTrase-B-like"/>
</dbReference>
<dbReference type="InterPro" id="IPR023168">
    <property type="entry name" value="GatB_Yqey_C_2"/>
</dbReference>
<dbReference type="OrthoDB" id="9788127at2"/>
<dbReference type="PANTHER" id="PTHR28055:SF1">
    <property type="entry name" value="ALTERED INHERITANCE OF MITOCHONDRIA PROTEIN 41, MITOCHONDRIAL"/>
    <property type="match status" value="1"/>
</dbReference>
<dbReference type="RefSeq" id="WP_101074393.1">
    <property type="nucleotide sequence ID" value="NZ_PISP01000006.1"/>
</dbReference>